<dbReference type="PROSITE" id="PS50158">
    <property type="entry name" value="ZF_CCHC"/>
    <property type="match status" value="1"/>
</dbReference>
<dbReference type="EMBL" id="LSSN01000100">
    <property type="protein sequence ID" value="OMJ25872.1"/>
    <property type="molecule type" value="Genomic_DNA"/>
</dbReference>
<sequence length="361" mass="42299">MSDYEEMNQAKEELQAKYEELTAKGQELELMRKEMQIQYNLISKEKDELLNKNVENEEKIRYNEFKAEMLSKEIEIIAFRRWLLNIYEIFEKNPGTLDYKKRAMVTASLTGEARMWYDSEPDENLKNWETYHASLKRQFEGTKNIGNAIYILDNTKLELSSLYSEFILRVRPAIGIMSGGNKTISIALLRKCLSSEISRHLPDILDENFESFETRVRSQHEIMTRNDGRSQVLYKTQTSRVDDPNSMEVDMLPVTINSRGDGYYGPTPQEQEILFAARRIDSNYYKNVRGYNNFRGESIANRGSGRYNFSGSRDYNKEKECYLCRKVGHISYYCPEKKQGYKFNPVVYEKHSQSSGKDQVQ</sequence>
<keyword evidence="5" id="KW-1185">Reference proteome</keyword>
<accession>A0A1R1YG42</accession>
<dbReference type="Gene3D" id="4.10.60.10">
    <property type="entry name" value="Zinc finger, CCHC-type"/>
    <property type="match status" value="1"/>
</dbReference>
<evidence type="ECO:0000313" key="4">
    <source>
        <dbReference type="EMBL" id="OMJ25872.1"/>
    </source>
</evidence>
<dbReference type="AlphaFoldDB" id="A0A1R1YG42"/>
<evidence type="ECO:0000256" key="1">
    <source>
        <dbReference type="PROSITE-ProRule" id="PRU00047"/>
    </source>
</evidence>
<dbReference type="Proteomes" id="UP000187283">
    <property type="component" value="Unassembled WGS sequence"/>
</dbReference>
<evidence type="ECO:0000256" key="2">
    <source>
        <dbReference type="SAM" id="Coils"/>
    </source>
</evidence>
<keyword evidence="1" id="KW-0862">Zinc</keyword>
<keyword evidence="1" id="KW-0863">Zinc-finger</keyword>
<name>A0A1R1YG42_9FUNG</name>
<gene>
    <name evidence="4" type="ORF">AYI70_g601</name>
</gene>
<dbReference type="InterPro" id="IPR001878">
    <property type="entry name" value="Znf_CCHC"/>
</dbReference>
<reference evidence="4 5" key="1">
    <citation type="submission" date="2017-01" db="EMBL/GenBank/DDBJ databases">
        <authorList>
            <person name="Mah S.A."/>
            <person name="Swanson W.J."/>
            <person name="Moy G.W."/>
            <person name="Vacquier V.D."/>
        </authorList>
    </citation>
    <scope>NUCLEOTIDE SEQUENCE [LARGE SCALE GENOMIC DNA]</scope>
    <source>
        <strain evidence="4 5">GSMNP</strain>
    </source>
</reference>
<proteinExistence type="predicted"/>
<evidence type="ECO:0000259" key="3">
    <source>
        <dbReference type="PROSITE" id="PS50158"/>
    </source>
</evidence>
<dbReference type="SUPFAM" id="SSF57756">
    <property type="entry name" value="Retrovirus zinc finger-like domains"/>
    <property type="match status" value="1"/>
</dbReference>
<keyword evidence="1" id="KW-0479">Metal-binding</keyword>
<feature type="domain" description="CCHC-type" evidence="3">
    <location>
        <begin position="321"/>
        <end position="336"/>
    </location>
</feature>
<dbReference type="InterPro" id="IPR036875">
    <property type="entry name" value="Znf_CCHC_sf"/>
</dbReference>
<organism evidence="4 5">
    <name type="scientific">Smittium culicis</name>
    <dbReference type="NCBI Taxonomy" id="133412"/>
    <lineage>
        <taxon>Eukaryota</taxon>
        <taxon>Fungi</taxon>
        <taxon>Fungi incertae sedis</taxon>
        <taxon>Zoopagomycota</taxon>
        <taxon>Kickxellomycotina</taxon>
        <taxon>Harpellomycetes</taxon>
        <taxon>Harpellales</taxon>
        <taxon>Legeriomycetaceae</taxon>
        <taxon>Smittium</taxon>
    </lineage>
</organism>
<keyword evidence="2" id="KW-0175">Coiled coil</keyword>
<evidence type="ECO:0000313" key="5">
    <source>
        <dbReference type="Proteomes" id="UP000187283"/>
    </source>
</evidence>
<dbReference type="GO" id="GO:0008270">
    <property type="term" value="F:zinc ion binding"/>
    <property type="evidence" value="ECO:0007669"/>
    <property type="project" value="UniProtKB-KW"/>
</dbReference>
<comment type="caution">
    <text evidence="4">The sequence shown here is derived from an EMBL/GenBank/DDBJ whole genome shotgun (WGS) entry which is preliminary data.</text>
</comment>
<feature type="coiled-coil region" evidence="2">
    <location>
        <begin position="1"/>
        <end position="52"/>
    </location>
</feature>
<protein>
    <recommendedName>
        <fullName evidence="3">CCHC-type domain-containing protein</fullName>
    </recommendedName>
</protein>
<dbReference type="GO" id="GO:0003676">
    <property type="term" value="F:nucleic acid binding"/>
    <property type="evidence" value="ECO:0007669"/>
    <property type="project" value="InterPro"/>
</dbReference>